<evidence type="ECO:0000259" key="4">
    <source>
        <dbReference type="Pfam" id="PF03446"/>
    </source>
</evidence>
<accession>A0A2S5KTT3</accession>
<dbReference type="AlphaFoldDB" id="A0A2S5KTT3"/>
<dbReference type="InterPro" id="IPR002204">
    <property type="entry name" value="3-OH-isobutyrate_DH-rel_CS"/>
</dbReference>
<name>A0A2S5KTT3_9PROT</name>
<dbReference type="InterPro" id="IPR006115">
    <property type="entry name" value="6PGDH_NADP-bd"/>
</dbReference>
<dbReference type="Gene3D" id="1.10.1040.10">
    <property type="entry name" value="N-(1-d-carboxylethyl)-l-norvaline Dehydrogenase, domain 2"/>
    <property type="match status" value="1"/>
</dbReference>
<dbReference type="PANTHER" id="PTHR43580">
    <property type="entry name" value="OXIDOREDUCTASE GLYR1-RELATED"/>
    <property type="match status" value="1"/>
</dbReference>
<dbReference type="GO" id="GO:0016054">
    <property type="term" value="P:organic acid catabolic process"/>
    <property type="evidence" value="ECO:0007669"/>
    <property type="project" value="UniProtKB-ARBA"/>
</dbReference>
<dbReference type="InterPro" id="IPR013328">
    <property type="entry name" value="6PGD_dom2"/>
</dbReference>
<dbReference type="InterPro" id="IPR008927">
    <property type="entry name" value="6-PGluconate_DH-like_C_sf"/>
</dbReference>
<organism evidence="6 7">
    <name type="scientific">Proteobacteria bacterium 228</name>
    <dbReference type="NCBI Taxonomy" id="2083153"/>
    <lineage>
        <taxon>Bacteria</taxon>
        <taxon>Pseudomonadati</taxon>
        <taxon>Pseudomonadota</taxon>
    </lineage>
</organism>
<feature type="domain" description="3-hydroxyisobutyrate dehydrogenase-like NAD-binding" evidence="5">
    <location>
        <begin position="165"/>
        <end position="284"/>
    </location>
</feature>
<dbReference type="GO" id="GO:0050661">
    <property type="term" value="F:NADP binding"/>
    <property type="evidence" value="ECO:0007669"/>
    <property type="project" value="InterPro"/>
</dbReference>
<comment type="caution">
    <text evidence="6">The sequence shown here is derived from an EMBL/GenBank/DDBJ whole genome shotgun (WGS) entry which is preliminary data.</text>
</comment>
<dbReference type="PIRSF" id="PIRSF000103">
    <property type="entry name" value="HIBADH"/>
    <property type="match status" value="1"/>
</dbReference>
<dbReference type="GO" id="GO:0016491">
    <property type="term" value="F:oxidoreductase activity"/>
    <property type="evidence" value="ECO:0007669"/>
    <property type="project" value="UniProtKB-KW"/>
</dbReference>
<proteinExistence type="predicted"/>
<dbReference type="Pfam" id="PF03446">
    <property type="entry name" value="NAD_binding_2"/>
    <property type="match status" value="1"/>
</dbReference>
<feature type="domain" description="6-phosphogluconate dehydrogenase NADP-binding" evidence="4">
    <location>
        <begin position="2"/>
        <end position="160"/>
    </location>
</feature>
<evidence type="ECO:0000256" key="1">
    <source>
        <dbReference type="ARBA" id="ARBA00023002"/>
    </source>
</evidence>
<dbReference type="Proteomes" id="UP000238196">
    <property type="component" value="Unassembled WGS sequence"/>
</dbReference>
<dbReference type="PROSITE" id="PS00895">
    <property type="entry name" value="3_HYDROXYISOBUT_DH"/>
    <property type="match status" value="1"/>
</dbReference>
<dbReference type="Gene3D" id="3.40.50.720">
    <property type="entry name" value="NAD(P)-binding Rossmann-like Domain"/>
    <property type="match status" value="1"/>
</dbReference>
<evidence type="ECO:0000313" key="7">
    <source>
        <dbReference type="Proteomes" id="UP000238196"/>
    </source>
</evidence>
<evidence type="ECO:0000256" key="3">
    <source>
        <dbReference type="PIRSR" id="PIRSR000103-1"/>
    </source>
</evidence>
<protein>
    <submittedName>
        <fullName evidence="6">Oxidoreductase</fullName>
    </submittedName>
</protein>
<dbReference type="EMBL" id="PRLP01000017">
    <property type="protein sequence ID" value="PPC78277.1"/>
    <property type="molecule type" value="Genomic_DNA"/>
</dbReference>
<evidence type="ECO:0000259" key="5">
    <source>
        <dbReference type="Pfam" id="PF14833"/>
    </source>
</evidence>
<dbReference type="InterPro" id="IPR029154">
    <property type="entry name" value="HIBADH-like_NADP-bd"/>
</dbReference>
<keyword evidence="1" id="KW-0560">Oxidoreductase</keyword>
<feature type="active site" evidence="3">
    <location>
        <position position="170"/>
    </location>
</feature>
<evidence type="ECO:0000313" key="6">
    <source>
        <dbReference type="EMBL" id="PPC78277.1"/>
    </source>
</evidence>
<dbReference type="InterPro" id="IPR015815">
    <property type="entry name" value="HIBADH-related"/>
</dbReference>
<dbReference type="SUPFAM" id="SSF48179">
    <property type="entry name" value="6-phosphogluconate dehydrogenase C-terminal domain-like"/>
    <property type="match status" value="1"/>
</dbReference>
<dbReference type="InterPro" id="IPR051265">
    <property type="entry name" value="HIBADH-related_NP60_sf"/>
</dbReference>
<dbReference type="Pfam" id="PF14833">
    <property type="entry name" value="NAD_binding_11"/>
    <property type="match status" value="1"/>
</dbReference>
<dbReference type="PANTHER" id="PTHR43580:SF2">
    <property type="entry name" value="CYTOKINE-LIKE NUCLEAR FACTOR N-PAC"/>
    <property type="match status" value="1"/>
</dbReference>
<dbReference type="InterPro" id="IPR036291">
    <property type="entry name" value="NAD(P)-bd_dom_sf"/>
</dbReference>
<dbReference type="OrthoDB" id="9777604at2"/>
<evidence type="ECO:0000256" key="2">
    <source>
        <dbReference type="ARBA" id="ARBA00023027"/>
    </source>
</evidence>
<dbReference type="GO" id="GO:0051287">
    <property type="term" value="F:NAD binding"/>
    <property type="evidence" value="ECO:0007669"/>
    <property type="project" value="InterPro"/>
</dbReference>
<sequence length="292" mass="30258">MNIAFIGLGSMGKPMASNLLAAGQSLQVWNRNPLPAEELAALGARVCTTPRQAAAGADVVITMLADDNATRAVLFDAGVLEAMTPGSVHVNMATISVALADELAGVHQARGLGYVAAPVLGRVDVAAAGKLNILAAGAAERVARVQPLLDIMGQKTWYYGEQPSQANAVKLAVNFCIGSAIETMAEGAALSRAHGVAAADFIELITTTLFAAPAYVGYGKLIAEEKYEFSGFRLALGLKDIRLALAAGESKNVPLPFASSMRDSLLEAVAHGDGDKEWAAMAKVAARRAGLE</sequence>
<keyword evidence="2" id="KW-0520">NAD</keyword>
<gene>
    <name evidence="6" type="ORF">C4K68_06490</name>
</gene>
<reference evidence="6 7" key="1">
    <citation type="submission" date="2018-02" db="EMBL/GenBank/DDBJ databases">
        <title>novel marine gammaproteobacteria from coastal saline agro ecosystem.</title>
        <authorList>
            <person name="Krishnan R."/>
            <person name="Ramesh Kumar N."/>
        </authorList>
    </citation>
    <scope>NUCLEOTIDE SEQUENCE [LARGE SCALE GENOMIC DNA]</scope>
    <source>
        <strain evidence="6 7">228</strain>
    </source>
</reference>
<dbReference type="SUPFAM" id="SSF51735">
    <property type="entry name" value="NAD(P)-binding Rossmann-fold domains"/>
    <property type="match status" value="1"/>
</dbReference>